<dbReference type="OrthoDB" id="4288123at2"/>
<dbReference type="InterPro" id="IPR011251">
    <property type="entry name" value="Luciferase-like_dom"/>
</dbReference>
<keyword evidence="3" id="KW-0560">Oxidoreductase</keyword>
<keyword evidence="1" id="KW-0285">Flavoprotein</keyword>
<comment type="caution">
    <text evidence="6">The sequence shown here is derived from an EMBL/GenBank/DDBJ whole genome shotgun (WGS) entry which is preliminary data.</text>
</comment>
<keyword evidence="2" id="KW-0288">FMN</keyword>
<reference evidence="6 7" key="1">
    <citation type="submission" date="2019-06" db="EMBL/GenBank/DDBJ databases">
        <title>Sequencing the genomes of 1000 actinobacteria strains.</title>
        <authorList>
            <person name="Klenk H.-P."/>
        </authorList>
    </citation>
    <scope>NUCLEOTIDE SEQUENCE [LARGE SCALE GENOMIC DNA]</scope>
    <source>
        <strain evidence="6 7">DSM 44826</strain>
    </source>
</reference>
<evidence type="ECO:0000256" key="1">
    <source>
        <dbReference type="ARBA" id="ARBA00022630"/>
    </source>
</evidence>
<dbReference type="Gene3D" id="3.20.20.30">
    <property type="entry name" value="Luciferase-like domain"/>
    <property type="match status" value="1"/>
</dbReference>
<dbReference type="PANTHER" id="PTHR42847:SF4">
    <property type="entry name" value="ALKANESULFONATE MONOOXYGENASE-RELATED"/>
    <property type="match status" value="1"/>
</dbReference>
<keyword evidence="7" id="KW-1185">Reference proteome</keyword>
<evidence type="ECO:0000256" key="3">
    <source>
        <dbReference type="ARBA" id="ARBA00023002"/>
    </source>
</evidence>
<evidence type="ECO:0000313" key="7">
    <source>
        <dbReference type="Proteomes" id="UP000317940"/>
    </source>
</evidence>
<evidence type="ECO:0000256" key="2">
    <source>
        <dbReference type="ARBA" id="ARBA00022643"/>
    </source>
</evidence>
<dbReference type="PANTHER" id="PTHR42847">
    <property type="entry name" value="ALKANESULFONATE MONOOXYGENASE"/>
    <property type="match status" value="1"/>
</dbReference>
<dbReference type="RefSeq" id="WP_145910593.1">
    <property type="nucleotide sequence ID" value="NZ_BAAAMZ010000001.1"/>
</dbReference>
<dbReference type="InterPro" id="IPR050172">
    <property type="entry name" value="SsuD_RutA_monooxygenase"/>
</dbReference>
<protein>
    <submittedName>
        <fullName evidence="6">Putative F420-dependent oxidoreductase</fullName>
    </submittedName>
</protein>
<dbReference type="EMBL" id="VIWT01000005">
    <property type="protein sequence ID" value="TWF73641.1"/>
    <property type="molecule type" value="Genomic_DNA"/>
</dbReference>
<proteinExistence type="predicted"/>
<feature type="domain" description="Luciferase-like" evidence="5">
    <location>
        <begin position="15"/>
        <end position="268"/>
    </location>
</feature>
<dbReference type="GO" id="GO:0008726">
    <property type="term" value="F:alkanesulfonate monooxygenase activity"/>
    <property type="evidence" value="ECO:0007669"/>
    <property type="project" value="TreeGrafter"/>
</dbReference>
<dbReference type="NCBIfam" id="TIGR03621">
    <property type="entry name" value="F420_MSMEG_2516"/>
    <property type="match status" value="1"/>
</dbReference>
<dbReference type="AlphaFoldDB" id="A0A561SFJ2"/>
<dbReference type="Proteomes" id="UP000317940">
    <property type="component" value="Unassembled WGS sequence"/>
</dbReference>
<dbReference type="Pfam" id="PF00296">
    <property type="entry name" value="Bac_luciferase"/>
    <property type="match status" value="1"/>
</dbReference>
<name>A0A561SFJ2_9ACTN</name>
<evidence type="ECO:0000259" key="5">
    <source>
        <dbReference type="Pfam" id="PF00296"/>
    </source>
</evidence>
<keyword evidence="4" id="KW-0503">Monooxygenase</keyword>
<organism evidence="6 7">
    <name type="scientific">Kitasatospora viridis</name>
    <dbReference type="NCBI Taxonomy" id="281105"/>
    <lineage>
        <taxon>Bacteria</taxon>
        <taxon>Bacillati</taxon>
        <taxon>Actinomycetota</taxon>
        <taxon>Actinomycetes</taxon>
        <taxon>Kitasatosporales</taxon>
        <taxon>Streptomycetaceae</taxon>
        <taxon>Kitasatospora</taxon>
    </lineage>
</organism>
<gene>
    <name evidence="6" type="ORF">FHX73_15254</name>
</gene>
<sequence>MTRPFRFGLGKLAIPDDAEQWQQVSKEVESQGYDVLLVPDHLGRTAPFPPLVAAAAATNLRVGTLVLNTGFYHPPLLAREIATVDRLTGGRLEIGLGTGYVHAEFEALGLDPGTPKDRVDTLERTVLELRRLLAQPDHVPAVVQDPLPLLIAGNGNRVLRLAARHGDIVGFIGMRYDPTAAGGLRLIPRAELADRVAYFDGVVGERAAQVEKNLLLQAVIVTEDRDAAIRHVAATQLPVPLTELEQTPLLLIGTVQQIIDQVKELRDSFGFSYFTVMDIHQEAFAPVVEALAGT</sequence>
<dbReference type="SUPFAM" id="SSF51679">
    <property type="entry name" value="Bacterial luciferase-like"/>
    <property type="match status" value="1"/>
</dbReference>
<dbReference type="InterPro" id="IPR019923">
    <property type="entry name" value="Lucif-like_OxRdtase_MSMEG_2516"/>
</dbReference>
<evidence type="ECO:0000256" key="4">
    <source>
        <dbReference type="ARBA" id="ARBA00023033"/>
    </source>
</evidence>
<evidence type="ECO:0000313" key="6">
    <source>
        <dbReference type="EMBL" id="TWF73641.1"/>
    </source>
</evidence>
<accession>A0A561SFJ2</accession>
<dbReference type="GO" id="GO:0046306">
    <property type="term" value="P:alkanesulfonate catabolic process"/>
    <property type="evidence" value="ECO:0007669"/>
    <property type="project" value="TreeGrafter"/>
</dbReference>
<dbReference type="InterPro" id="IPR036661">
    <property type="entry name" value="Luciferase-like_sf"/>
</dbReference>